<evidence type="ECO:0000256" key="4">
    <source>
        <dbReference type="ARBA" id="ARBA00023136"/>
    </source>
</evidence>
<dbReference type="InterPro" id="IPR001611">
    <property type="entry name" value="Leu-rich_rpt"/>
</dbReference>
<keyword evidence="7" id="KW-1185">Reference proteome</keyword>
<evidence type="ECO:0000256" key="5">
    <source>
        <dbReference type="SAM" id="SignalP"/>
    </source>
</evidence>
<name>A0ABD3M9B3_9STRA</name>
<evidence type="ECO:0000256" key="2">
    <source>
        <dbReference type="ARBA" id="ARBA00022729"/>
    </source>
</evidence>
<evidence type="ECO:0000313" key="6">
    <source>
        <dbReference type="EMBL" id="KAL3760187.1"/>
    </source>
</evidence>
<organism evidence="6 7">
    <name type="scientific">Discostella pseudostelligera</name>
    <dbReference type="NCBI Taxonomy" id="259834"/>
    <lineage>
        <taxon>Eukaryota</taxon>
        <taxon>Sar</taxon>
        <taxon>Stramenopiles</taxon>
        <taxon>Ochrophyta</taxon>
        <taxon>Bacillariophyta</taxon>
        <taxon>Coscinodiscophyceae</taxon>
        <taxon>Thalassiosirophycidae</taxon>
        <taxon>Stephanodiscales</taxon>
        <taxon>Stephanodiscaceae</taxon>
        <taxon>Discostella</taxon>
    </lineage>
</organism>
<dbReference type="FunFam" id="3.80.10.10:FF:000400">
    <property type="entry name" value="Nuclear pore complex protein NUP107"/>
    <property type="match status" value="1"/>
</dbReference>
<dbReference type="InterPro" id="IPR052595">
    <property type="entry name" value="LRRC69/RLP"/>
</dbReference>
<dbReference type="Proteomes" id="UP001530293">
    <property type="component" value="Unassembled WGS sequence"/>
</dbReference>
<dbReference type="GO" id="GO:0016020">
    <property type="term" value="C:membrane"/>
    <property type="evidence" value="ECO:0007669"/>
    <property type="project" value="UniProtKB-SubCell"/>
</dbReference>
<feature type="signal peptide" evidence="5">
    <location>
        <begin position="1"/>
        <end position="24"/>
    </location>
</feature>
<comment type="caution">
    <text evidence="6">The sequence shown here is derived from an EMBL/GenBank/DDBJ whole genome shotgun (WGS) entry which is preliminary data.</text>
</comment>
<sequence length="501" mass="53063">MMHINNRMIIKAVILSFGLVQASAAAEGGVHDVVPASSTATSRGRRLTRHLRLRKKAHSKVAVKDSNLLNDEDVAFWTRHLVGSIPIEQARPTLSPTFVGSVGTIGPSSPPPVLMTSAPTVGAIIETIAPTAGAVIETIAPTVVVIETIAPTVGAVIETIAPTVGIETIAPTAGVVETMTPTAGVVETSPPTNSCGITPSEREFQIKDNLSVISFPELFDQAETPQAQALNWIITDDAAQLCPEDVSLVQRYTLALFYFAMNGDNWNECSAPAEYDPASIDLANIACNLTTTNATDLFPTDISGTNAWLSSDSECTWGGVSCYAENTANAFKVNVIEMESNGLSGTLPEEMQELTAIRFLALERGEISGTIPNSFGTLQSLLLLDLDYNELTGTLPDALWTLASLRQLDLNNNNFVGSLSEDIGLLTELRFIQVDNNGLTGTIPSSLGEIPNISLIGLSGNAFVGGAPSEVCALRPSPLQTFVVSCDIECEIPECCTSCVP</sequence>
<evidence type="ECO:0008006" key="8">
    <source>
        <dbReference type="Google" id="ProtNLM"/>
    </source>
</evidence>
<gene>
    <name evidence="6" type="ORF">ACHAWU_001697</name>
</gene>
<dbReference type="Pfam" id="PF13855">
    <property type="entry name" value="LRR_8"/>
    <property type="match status" value="1"/>
</dbReference>
<reference evidence="6 7" key="1">
    <citation type="submission" date="2024-10" db="EMBL/GenBank/DDBJ databases">
        <title>Updated reference genomes for cyclostephanoid diatoms.</title>
        <authorList>
            <person name="Roberts W.R."/>
            <person name="Alverson A.J."/>
        </authorList>
    </citation>
    <scope>NUCLEOTIDE SEQUENCE [LARGE SCALE GENOMIC DNA]</scope>
    <source>
        <strain evidence="6 7">AJA232-27</strain>
    </source>
</reference>
<dbReference type="PANTHER" id="PTHR48057">
    <property type="entry name" value="LEUCINE-RICH REPEAT SERINE/THREONINE-PROTEIN KINASE 1"/>
    <property type="match status" value="1"/>
</dbReference>
<comment type="subcellular location">
    <subcellularLocation>
        <location evidence="1">Membrane</location>
    </subcellularLocation>
</comment>
<keyword evidence="4" id="KW-0472">Membrane</keyword>
<protein>
    <recommendedName>
        <fullName evidence="8">L domain-like protein</fullName>
    </recommendedName>
</protein>
<dbReference type="InterPro" id="IPR032675">
    <property type="entry name" value="LRR_dom_sf"/>
</dbReference>
<dbReference type="EMBL" id="JALLBG020000190">
    <property type="protein sequence ID" value="KAL3760187.1"/>
    <property type="molecule type" value="Genomic_DNA"/>
</dbReference>
<keyword evidence="3" id="KW-0677">Repeat</keyword>
<dbReference type="SUPFAM" id="SSF52058">
    <property type="entry name" value="L domain-like"/>
    <property type="match status" value="1"/>
</dbReference>
<keyword evidence="2 5" id="KW-0732">Signal</keyword>
<evidence type="ECO:0000256" key="1">
    <source>
        <dbReference type="ARBA" id="ARBA00004370"/>
    </source>
</evidence>
<evidence type="ECO:0000256" key="3">
    <source>
        <dbReference type="ARBA" id="ARBA00022737"/>
    </source>
</evidence>
<dbReference type="AlphaFoldDB" id="A0ABD3M9B3"/>
<feature type="chain" id="PRO_5044863791" description="L domain-like protein" evidence="5">
    <location>
        <begin position="25"/>
        <end position="501"/>
    </location>
</feature>
<dbReference type="Gene3D" id="3.80.10.10">
    <property type="entry name" value="Ribonuclease Inhibitor"/>
    <property type="match status" value="2"/>
</dbReference>
<accession>A0ABD3M9B3</accession>
<proteinExistence type="predicted"/>
<evidence type="ECO:0000313" key="7">
    <source>
        <dbReference type="Proteomes" id="UP001530293"/>
    </source>
</evidence>